<reference evidence="2 3" key="1">
    <citation type="submission" date="2023-09" db="EMBL/GenBank/DDBJ databases">
        <title>Genomes of two closely related lineages of the louse Polyplax serrata with different host specificities.</title>
        <authorList>
            <person name="Martinu J."/>
            <person name="Tarabai H."/>
            <person name="Stefka J."/>
            <person name="Hypsa V."/>
        </authorList>
    </citation>
    <scope>NUCLEOTIDE SEQUENCE [LARGE SCALE GENOMIC DNA]</scope>
    <source>
        <strain evidence="2">98ZLc_SE</strain>
    </source>
</reference>
<evidence type="ECO:0000313" key="2">
    <source>
        <dbReference type="EMBL" id="KAK6630010.1"/>
    </source>
</evidence>
<feature type="compositionally biased region" description="Polar residues" evidence="1">
    <location>
        <begin position="1"/>
        <end position="11"/>
    </location>
</feature>
<dbReference type="Proteomes" id="UP001359485">
    <property type="component" value="Unassembled WGS sequence"/>
</dbReference>
<comment type="caution">
    <text evidence="2">The sequence shown here is derived from an EMBL/GenBank/DDBJ whole genome shotgun (WGS) entry which is preliminary data.</text>
</comment>
<gene>
    <name evidence="2" type="ORF">RUM44_005425</name>
</gene>
<dbReference type="EMBL" id="JAWJWF010000013">
    <property type="protein sequence ID" value="KAK6630010.1"/>
    <property type="molecule type" value="Genomic_DNA"/>
</dbReference>
<proteinExistence type="predicted"/>
<sequence length="67" mass="7844">MGNIIRSTSTGGRPVDEKNESKDRNEQTMNTEENKNTEQVVRSHRDLTTISSVYFIPYFLLKIIKRR</sequence>
<organism evidence="2 3">
    <name type="scientific">Polyplax serrata</name>
    <name type="common">Common mouse louse</name>
    <dbReference type="NCBI Taxonomy" id="468196"/>
    <lineage>
        <taxon>Eukaryota</taxon>
        <taxon>Metazoa</taxon>
        <taxon>Ecdysozoa</taxon>
        <taxon>Arthropoda</taxon>
        <taxon>Hexapoda</taxon>
        <taxon>Insecta</taxon>
        <taxon>Pterygota</taxon>
        <taxon>Neoptera</taxon>
        <taxon>Paraneoptera</taxon>
        <taxon>Psocodea</taxon>
        <taxon>Troctomorpha</taxon>
        <taxon>Phthiraptera</taxon>
        <taxon>Anoplura</taxon>
        <taxon>Polyplacidae</taxon>
        <taxon>Polyplax</taxon>
    </lineage>
</organism>
<feature type="region of interest" description="Disordered" evidence="1">
    <location>
        <begin position="1"/>
        <end position="40"/>
    </location>
</feature>
<accession>A0ABR1AW55</accession>
<evidence type="ECO:0000256" key="1">
    <source>
        <dbReference type="SAM" id="MobiDB-lite"/>
    </source>
</evidence>
<evidence type="ECO:0000313" key="3">
    <source>
        <dbReference type="Proteomes" id="UP001359485"/>
    </source>
</evidence>
<feature type="compositionally biased region" description="Basic and acidic residues" evidence="1">
    <location>
        <begin position="14"/>
        <end position="40"/>
    </location>
</feature>
<keyword evidence="3" id="KW-1185">Reference proteome</keyword>
<protein>
    <submittedName>
        <fullName evidence="2">Uncharacterized protein</fullName>
    </submittedName>
</protein>
<name>A0ABR1AW55_POLSC</name>